<comment type="caution">
    <text evidence="8">The sequence shown here is derived from an EMBL/GenBank/DDBJ whole genome shotgun (WGS) entry which is preliminary data.</text>
</comment>
<accession>A0A8J5UEF6</accession>
<dbReference type="PANTHER" id="PTHR13563">
    <property type="entry name" value="TRNA (GUANINE-9-) METHYLTRANSFERASE"/>
    <property type="match status" value="1"/>
</dbReference>
<evidence type="ECO:0000256" key="2">
    <source>
        <dbReference type="ARBA" id="ARBA00020451"/>
    </source>
</evidence>
<evidence type="ECO:0000313" key="8">
    <source>
        <dbReference type="EMBL" id="KAG7661113.1"/>
    </source>
</evidence>
<dbReference type="InterPro" id="IPR028564">
    <property type="entry name" value="MT_TRM10-typ"/>
</dbReference>
<dbReference type="InterPro" id="IPR007356">
    <property type="entry name" value="tRNA_m1G_MeTrfase_euk"/>
</dbReference>
<comment type="catalytic activity">
    <reaction evidence="5">
        <text>guanosine(9) in tRNA + S-adenosyl-L-methionine = N(1)-methylguanosine(9) in tRNA + S-adenosyl-L-homocysteine + H(+)</text>
        <dbReference type="Rhea" id="RHEA:43156"/>
        <dbReference type="Rhea" id="RHEA-COMP:10367"/>
        <dbReference type="Rhea" id="RHEA-COMP:10368"/>
        <dbReference type="ChEBI" id="CHEBI:15378"/>
        <dbReference type="ChEBI" id="CHEBI:57856"/>
        <dbReference type="ChEBI" id="CHEBI:59789"/>
        <dbReference type="ChEBI" id="CHEBI:73542"/>
        <dbReference type="ChEBI" id="CHEBI:74269"/>
        <dbReference type="EC" id="2.1.1.221"/>
    </reaction>
</comment>
<proteinExistence type="predicted"/>
<evidence type="ECO:0000256" key="4">
    <source>
        <dbReference type="ARBA" id="ARBA00032166"/>
    </source>
</evidence>
<dbReference type="EMBL" id="JAGSYN010000268">
    <property type="protein sequence ID" value="KAG7661113.1"/>
    <property type="molecule type" value="Genomic_DNA"/>
</dbReference>
<feature type="domain" description="SAM-dependent MTase TRM10-type" evidence="7">
    <location>
        <begin position="92"/>
        <end position="288"/>
    </location>
</feature>
<evidence type="ECO:0000313" key="9">
    <source>
        <dbReference type="Proteomes" id="UP000694255"/>
    </source>
</evidence>
<reference evidence="8 9" key="1">
    <citation type="journal article" date="2021" name="DNA Res.">
        <title>Genome analysis of Candida subhashii reveals its hybrid nature and dual mitochondrial genome conformations.</title>
        <authorList>
            <person name="Mixao V."/>
            <person name="Hegedusova E."/>
            <person name="Saus E."/>
            <person name="Pryszcz L.P."/>
            <person name="Cillingova A."/>
            <person name="Nosek J."/>
            <person name="Gabaldon T."/>
        </authorList>
    </citation>
    <scope>NUCLEOTIDE SEQUENCE [LARGE SCALE GENOMIC DNA]</scope>
    <source>
        <strain evidence="8 9">CBS 10753</strain>
    </source>
</reference>
<sequence length="316" mass="37178">MSTEVPNKKKKGIPPSAEEIEARRKQKQFEVIPEGMTKSEWKRQLKQKKWEETKEQYREFQREKKRLQRQRRKERNKQEAEEEEENYHQAKKPSRLPRNQIPTGVTFVMDCDFDDLMNRREIVSMSNQISRCYSAMRHCKYDVGLKITSFNKTLKERFDKDVSQYKLWKGIELNSEQSVEDLINDENRSKFVYLTADTDEEITELLPDHTYIIGGIVDKNRHKELCLNKAKKLGLKVGKLPIGKYIDMNGRHVLATSHVYELCCKWFENDKDWSQAFNEVLPPRKVKGKVDADGTVTIESEDVEESKDTTPSEVPV</sequence>
<gene>
    <name evidence="8" type="ORF">J8A68_005382</name>
</gene>
<evidence type="ECO:0000259" key="7">
    <source>
        <dbReference type="PROSITE" id="PS51675"/>
    </source>
</evidence>
<dbReference type="Proteomes" id="UP000694255">
    <property type="component" value="Unassembled WGS sequence"/>
</dbReference>
<keyword evidence="9" id="KW-1185">Reference proteome</keyword>
<dbReference type="PROSITE" id="PS51675">
    <property type="entry name" value="SAM_MT_TRM10"/>
    <property type="match status" value="1"/>
</dbReference>
<evidence type="ECO:0000256" key="3">
    <source>
        <dbReference type="ARBA" id="ARBA00031792"/>
    </source>
</evidence>
<dbReference type="OrthoDB" id="278300at2759"/>
<dbReference type="GO" id="GO:0002939">
    <property type="term" value="P:tRNA N1-guanine methylation"/>
    <property type="evidence" value="ECO:0007669"/>
    <property type="project" value="TreeGrafter"/>
</dbReference>
<dbReference type="GO" id="GO:0005634">
    <property type="term" value="C:nucleus"/>
    <property type="evidence" value="ECO:0007669"/>
    <property type="project" value="TreeGrafter"/>
</dbReference>
<feature type="compositionally biased region" description="Basic and acidic residues" evidence="6">
    <location>
        <begin position="37"/>
        <end position="62"/>
    </location>
</feature>
<evidence type="ECO:0000256" key="5">
    <source>
        <dbReference type="ARBA" id="ARBA00048434"/>
    </source>
</evidence>
<dbReference type="RefSeq" id="XP_049261346.1">
    <property type="nucleotide sequence ID" value="XM_049409442.1"/>
</dbReference>
<protein>
    <recommendedName>
        <fullName evidence="2">tRNA (guanine(9)-N1)-methyltransferase</fullName>
        <ecNumber evidence="1">2.1.1.221</ecNumber>
    </recommendedName>
    <alternativeName>
        <fullName evidence="4">tRNA methyltransferase 10</fullName>
    </alternativeName>
    <alternativeName>
        <fullName evidence="3">tRNA(m1G9)-methyltransferase</fullName>
    </alternativeName>
</protein>
<feature type="compositionally biased region" description="Basic residues" evidence="6">
    <location>
        <begin position="63"/>
        <end position="75"/>
    </location>
</feature>
<dbReference type="PIRSF" id="PIRSF016323">
    <property type="entry name" value="tRNA_m1G_mtfrase_met"/>
    <property type="match status" value="1"/>
</dbReference>
<feature type="region of interest" description="Disordered" evidence="6">
    <location>
        <begin position="1"/>
        <end position="101"/>
    </location>
</feature>
<organism evidence="8 9">
    <name type="scientific">[Candida] subhashii</name>
    <dbReference type="NCBI Taxonomy" id="561895"/>
    <lineage>
        <taxon>Eukaryota</taxon>
        <taxon>Fungi</taxon>
        <taxon>Dikarya</taxon>
        <taxon>Ascomycota</taxon>
        <taxon>Saccharomycotina</taxon>
        <taxon>Pichiomycetes</taxon>
        <taxon>Debaryomycetaceae</taxon>
        <taxon>Spathaspora</taxon>
    </lineage>
</organism>
<dbReference type="PANTHER" id="PTHR13563:SF13">
    <property type="entry name" value="TRNA METHYLTRANSFERASE 10 HOMOLOG A"/>
    <property type="match status" value="1"/>
</dbReference>
<evidence type="ECO:0000256" key="6">
    <source>
        <dbReference type="SAM" id="MobiDB-lite"/>
    </source>
</evidence>
<dbReference type="GO" id="GO:0052905">
    <property type="term" value="F:tRNA (guanosine(9)-N1)-methyltransferase activity"/>
    <property type="evidence" value="ECO:0007669"/>
    <property type="project" value="UniProtKB-EC"/>
</dbReference>
<feature type="region of interest" description="Disordered" evidence="6">
    <location>
        <begin position="290"/>
        <end position="316"/>
    </location>
</feature>
<dbReference type="EC" id="2.1.1.221" evidence="1"/>
<dbReference type="CDD" id="cd18089">
    <property type="entry name" value="SPOUT_Trm10-like"/>
    <property type="match status" value="1"/>
</dbReference>
<dbReference type="InterPro" id="IPR016653">
    <property type="entry name" value="TRM10/TRM10A"/>
</dbReference>
<dbReference type="GeneID" id="73472182"/>
<name>A0A8J5UEF6_9ASCO</name>
<evidence type="ECO:0000256" key="1">
    <source>
        <dbReference type="ARBA" id="ARBA00012797"/>
    </source>
</evidence>
<dbReference type="GO" id="GO:0000049">
    <property type="term" value="F:tRNA binding"/>
    <property type="evidence" value="ECO:0007669"/>
    <property type="project" value="TreeGrafter"/>
</dbReference>
<dbReference type="AlphaFoldDB" id="A0A8J5UEF6"/>